<keyword evidence="2" id="KW-1185">Reference proteome</keyword>
<sequence length="76" mass="8475">MLNTETMCTQCTSGWRQPLCRLEKPPPSTSTSYAAKFMQTTTPYLDANKSTATPGRQLQLNCSRSYFISGPNLHLT</sequence>
<comment type="caution">
    <text evidence="1">The sequence shown here is derived from an EMBL/GenBank/DDBJ whole genome shotgun (WGS) entry which is preliminary data.</text>
</comment>
<name>A0A843V3G0_COLES</name>
<dbReference type="Proteomes" id="UP000652761">
    <property type="component" value="Unassembled WGS sequence"/>
</dbReference>
<evidence type="ECO:0000313" key="2">
    <source>
        <dbReference type="Proteomes" id="UP000652761"/>
    </source>
</evidence>
<reference evidence="1" key="1">
    <citation type="submission" date="2017-07" db="EMBL/GenBank/DDBJ databases">
        <title>Taro Niue Genome Assembly and Annotation.</title>
        <authorList>
            <person name="Atibalentja N."/>
            <person name="Keating K."/>
            <person name="Fields C.J."/>
        </authorList>
    </citation>
    <scope>NUCLEOTIDE SEQUENCE</scope>
    <source>
        <strain evidence="1">Niue_2</strain>
        <tissue evidence="1">Leaf</tissue>
    </source>
</reference>
<evidence type="ECO:0000313" key="1">
    <source>
        <dbReference type="EMBL" id="MQL88244.1"/>
    </source>
</evidence>
<accession>A0A843V3G0</accession>
<proteinExistence type="predicted"/>
<protein>
    <submittedName>
        <fullName evidence="1">Uncharacterized protein</fullName>
    </submittedName>
</protein>
<dbReference type="EMBL" id="NMUH01001041">
    <property type="protein sequence ID" value="MQL88244.1"/>
    <property type="molecule type" value="Genomic_DNA"/>
</dbReference>
<dbReference type="AlphaFoldDB" id="A0A843V3G0"/>
<organism evidence="1 2">
    <name type="scientific">Colocasia esculenta</name>
    <name type="common">Wild taro</name>
    <name type="synonym">Arum esculentum</name>
    <dbReference type="NCBI Taxonomy" id="4460"/>
    <lineage>
        <taxon>Eukaryota</taxon>
        <taxon>Viridiplantae</taxon>
        <taxon>Streptophyta</taxon>
        <taxon>Embryophyta</taxon>
        <taxon>Tracheophyta</taxon>
        <taxon>Spermatophyta</taxon>
        <taxon>Magnoliopsida</taxon>
        <taxon>Liliopsida</taxon>
        <taxon>Araceae</taxon>
        <taxon>Aroideae</taxon>
        <taxon>Colocasieae</taxon>
        <taxon>Colocasia</taxon>
    </lineage>
</organism>
<gene>
    <name evidence="1" type="ORF">Taro_020806</name>
</gene>